<dbReference type="PROSITE" id="PS51375">
    <property type="entry name" value="PPR"/>
    <property type="match status" value="2"/>
</dbReference>
<proteinExistence type="predicted"/>
<dbReference type="NCBIfam" id="TIGR00756">
    <property type="entry name" value="PPR"/>
    <property type="match status" value="1"/>
</dbReference>
<dbReference type="InterPro" id="IPR011990">
    <property type="entry name" value="TPR-like_helical_dom_sf"/>
</dbReference>
<dbReference type="AlphaFoldDB" id="A0AA35R3L0"/>
<dbReference type="EMBL" id="CASHTH010000498">
    <property type="protein sequence ID" value="CAI8002913.1"/>
    <property type="molecule type" value="Genomic_DNA"/>
</dbReference>
<evidence type="ECO:0000313" key="4">
    <source>
        <dbReference type="Proteomes" id="UP001174909"/>
    </source>
</evidence>
<gene>
    <name evidence="3" type="ORF">GBAR_LOCUS3507</name>
</gene>
<evidence type="ECO:0000256" key="1">
    <source>
        <dbReference type="ARBA" id="ARBA00022737"/>
    </source>
</evidence>
<organism evidence="3 4">
    <name type="scientific">Geodia barretti</name>
    <name type="common">Barrett's horny sponge</name>
    <dbReference type="NCBI Taxonomy" id="519541"/>
    <lineage>
        <taxon>Eukaryota</taxon>
        <taxon>Metazoa</taxon>
        <taxon>Porifera</taxon>
        <taxon>Demospongiae</taxon>
        <taxon>Heteroscleromorpha</taxon>
        <taxon>Tetractinellida</taxon>
        <taxon>Astrophorina</taxon>
        <taxon>Geodiidae</taxon>
        <taxon>Geodia</taxon>
    </lineage>
</organism>
<dbReference type="Pfam" id="PF13041">
    <property type="entry name" value="PPR_2"/>
    <property type="match status" value="2"/>
</dbReference>
<reference evidence="3" key="1">
    <citation type="submission" date="2023-03" db="EMBL/GenBank/DDBJ databases">
        <authorList>
            <person name="Steffen K."/>
            <person name="Cardenas P."/>
        </authorList>
    </citation>
    <scope>NUCLEOTIDE SEQUENCE</scope>
</reference>
<evidence type="ECO:0000313" key="3">
    <source>
        <dbReference type="EMBL" id="CAI8002913.1"/>
    </source>
</evidence>
<dbReference type="Gene3D" id="1.25.40.10">
    <property type="entry name" value="Tetratricopeptide repeat domain"/>
    <property type="match status" value="2"/>
</dbReference>
<dbReference type="PANTHER" id="PTHR47447">
    <property type="entry name" value="OS03G0856100 PROTEIN"/>
    <property type="match status" value="1"/>
</dbReference>
<dbReference type="Proteomes" id="UP001174909">
    <property type="component" value="Unassembled WGS sequence"/>
</dbReference>
<evidence type="ECO:0000256" key="2">
    <source>
        <dbReference type="PROSITE-ProRule" id="PRU00708"/>
    </source>
</evidence>
<feature type="non-terminal residue" evidence="3">
    <location>
        <position position="155"/>
    </location>
</feature>
<keyword evidence="1" id="KW-0677">Repeat</keyword>
<sequence length="155" mass="17430">MLLAKVRPSTVVFNNLISGLSRSGHAHRAFKYFNDLKKRDLPPSNHTYASLFRAFTEMGPSSRPLLEKVVSEVDRRDFLLNTIATNSLMVAMTTCGMTDEVFGAYGDMSRRREAPDVNTFTVLLTACSQDQTRGMERVEHVWREMTALGVTPDLV</sequence>
<accession>A0AA35R3L0</accession>
<comment type="caution">
    <text evidence="3">The sequence shown here is derived from an EMBL/GenBank/DDBJ whole genome shotgun (WGS) entry which is preliminary data.</text>
</comment>
<keyword evidence="4" id="KW-1185">Reference proteome</keyword>
<protein>
    <submittedName>
        <fullName evidence="3">Pentatricopeptide repeat-containing protein 1, mitochondrial</fullName>
    </submittedName>
</protein>
<feature type="repeat" description="PPR" evidence="2">
    <location>
        <begin position="9"/>
        <end position="43"/>
    </location>
</feature>
<feature type="repeat" description="PPR" evidence="2">
    <location>
        <begin position="116"/>
        <end position="152"/>
    </location>
</feature>
<dbReference type="PANTHER" id="PTHR47447:SF21">
    <property type="entry name" value="PENTACOTRIPEPTIDE-REPEAT REGION OF PRORP DOMAIN-CONTAINING PROTEIN"/>
    <property type="match status" value="1"/>
</dbReference>
<dbReference type="InterPro" id="IPR002885">
    <property type="entry name" value="PPR_rpt"/>
</dbReference>
<name>A0AA35R3L0_GEOBA</name>